<accession>A0A9P6RJB1</accession>
<feature type="signal peptide" evidence="3">
    <location>
        <begin position="1"/>
        <end position="25"/>
    </location>
</feature>
<name>A0A9P6RJB1_9FUNG</name>
<gene>
    <name evidence="4" type="ORF">BGZ99_003864</name>
</gene>
<evidence type="ECO:0000256" key="1">
    <source>
        <dbReference type="SAM" id="MobiDB-lite"/>
    </source>
</evidence>
<feature type="compositionally biased region" description="Polar residues" evidence="1">
    <location>
        <begin position="172"/>
        <end position="187"/>
    </location>
</feature>
<dbReference type="Proteomes" id="UP000738325">
    <property type="component" value="Unassembled WGS sequence"/>
</dbReference>
<feature type="compositionally biased region" description="Low complexity" evidence="1">
    <location>
        <begin position="197"/>
        <end position="239"/>
    </location>
</feature>
<keyword evidence="3" id="KW-0732">Signal</keyword>
<evidence type="ECO:0000313" key="4">
    <source>
        <dbReference type="EMBL" id="KAG0321554.1"/>
    </source>
</evidence>
<feature type="transmembrane region" description="Helical" evidence="2">
    <location>
        <begin position="94"/>
        <end position="113"/>
    </location>
</feature>
<keyword evidence="2" id="KW-0472">Membrane</keyword>
<evidence type="ECO:0000256" key="2">
    <source>
        <dbReference type="SAM" id="Phobius"/>
    </source>
</evidence>
<keyword evidence="2" id="KW-0812">Transmembrane</keyword>
<protein>
    <submittedName>
        <fullName evidence="4">Uncharacterized protein</fullName>
    </submittedName>
</protein>
<feature type="region of interest" description="Disordered" evidence="1">
    <location>
        <begin position="162"/>
        <end position="335"/>
    </location>
</feature>
<keyword evidence="5" id="KW-1185">Reference proteome</keyword>
<evidence type="ECO:0000313" key="5">
    <source>
        <dbReference type="Proteomes" id="UP000738325"/>
    </source>
</evidence>
<dbReference type="AlphaFoldDB" id="A0A9P6RJB1"/>
<organism evidence="4 5">
    <name type="scientific">Dissophora globulifera</name>
    <dbReference type="NCBI Taxonomy" id="979702"/>
    <lineage>
        <taxon>Eukaryota</taxon>
        <taxon>Fungi</taxon>
        <taxon>Fungi incertae sedis</taxon>
        <taxon>Mucoromycota</taxon>
        <taxon>Mortierellomycotina</taxon>
        <taxon>Mortierellomycetes</taxon>
        <taxon>Mortierellales</taxon>
        <taxon>Mortierellaceae</taxon>
        <taxon>Dissophora</taxon>
    </lineage>
</organism>
<comment type="caution">
    <text evidence="4">The sequence shown here is derived from an EMBL/GenBank/DDBJ whole genome shotgun (WGS) entry which is preliminary data.</text>
</comment>
<feature type="chain" id="PRO_5040480644" evidence="3">
    <location>
        <begin position="26"/>
        <end position="335"/>
    </location>
</feature>
<dbReference type="EMBL" id="JAAAIP010000240">
    <property type="protein sequence ID" value="KAG0321554.1"/>
    <property type="molecule type" value="Genomic_DNA"/>
</dbReference>
<feature type="compositionally biased region" description="Polar residues" evidence="1">
    <location>
        <begin position="310"/>
        <end position="335"/>
    </location>
</feature>
<reference evidence="4" key="1">
    <citation type="journal article" date="2020" name="Fungal Divers.">
        <title>Resolving the Mortierellaceae phylogeny through synthesis of multi-gene phylogenetics and phylogenomics.</title>
        <authorList>
            <person name="Vandepol N."/>
            <person name="Liber J."/>
            <person name="Desiro A."/>
            <person name="Na H."/>
            <person name="Kennedy M."/>
            <person name="Barry K."/>
            <person name="Grigoriev I.V."/>
            <person name="Miller A.N."/>
            <person name="O'Donnell K."/>
            <person name="Stajich J.E."/>
            <person name="Bonito G."/>
        </authorList>
    </citation>
    <scope>NUCLEOTIDE SEQUENCE</scope>
    <source>
        <strain evidence="4">REB-010B</strain>
    </source>
</reference>
<evidence type="ECO:0000256" key="3">
    <source>
        <dbReference type="SAM" id="SignalP"/>
    </source>
</evidence>
<keyword evidence="2" id="KW-1133">Transmembrane helix</keyword>
<sequence length="335" mass="36178">MSAKSPSFAVATAAFSLSALSLTEALTLRQATDYLTQGLAPILSTIALTKRMSSSGLHKRNDVCSTYECGFDVCYYYCKSPTHCTGLNTCSFNFTWIIVVIVVLLVLICAVIIRRRRLAQQNALADANGQVVMTTLPAPQPEAFNQSSAYQPQMSYVPEPQTYVASGEPYDPNQQSFLPGHTQSASAGYQPVPTSYPPDQYQAPAPAPSSYQTVYSPPPQQQQQLLQPAQTPYMTAAPSPAIPYSPYPSEQHTTAGAVYSPYQSEHSQPIQPSPQPPQQYIASTGAVPQPQQQYIASQGAAPQYHYANPAVNTTDQPVGTSATGTSGPRQPQQLY</sequence>
<proteinExistence type="predicted"/>